<keyword evidence="3" id="KW-0804">Transcription</keyword>
<evidence type="ECO:0000256" key="2">
    <source>
        <dbReference type="ARBA" id="ARBA00023125"/>
    </source>
</evidence>
<dbReference type="SUPFAM" id="SSF55781">
    <property type="entry name" value="GAF domain-like"/>
    <property type="match status" value="1"/>
</dbReference>
<dbReference type="EMBL" id="CP015108">
    <property type="protein sequence ID" value="ARF14027.1"/>
    <property type="molecule type" value="Genomic_DNA"/>
</dbReference>
<dbReference type="RefSeq" id="WP_029054797.1">
    <property type="nucleotide sequence ID" value="NZ_CP015108.1"/>
</dbReference>
<feature type="domain" description="HTH iclR-type" evidence="4">
    <location>
        <begin position="7"/>
        <end position="68"/>
    </location>
</feature>
<dbReference type="InterPro" id="IPR014757">
    <property type="entry name" value="Tscrpt_reg_IclR_C"/>
</dbReference>
<dbReference type="InterPro" id="IPR005471">
    <property type="entry name" value="Tscrpt_reg_IclR_N"/>
</dbReference>
<protein>
    <submittedName>
        <fullName evidence="6">IclR family transcriptional regulator</fullName>
    </submittedName>
</protein>
<feature type="domain" description="IclR-ED" evidence="5">
    <location>
        <begin position="69"/>
        <end position="251"/>
    </location>
</feature>
<evidence type="ECO:0000313" key="7">
    <source>
        <dbReference type="Proteomes" id="UP000192486"/>
    </source>
</evidence>
<dbReference type="SMART" id="SM00346">
    <property type="entry name" value="HTH_ICLR"/>
    <property type="match status" value="1"/>
</dbReference>
<dbReference type="SUPFAM" id="SSF46785">
    <property type="entry name" value="Winged helix' DNA-binding domain"/>
    <property type="match status" value="1"/>
</dbReference>
<dbReference type="InterPro" id="IPR050707">
    <property type="entry name" value="HTH_MetabolicPath_Reg"/>
</dbReference>
<keyword evidence="2" id="KW-0238">DNA-binding</keyword>
<dbReference type="PANTHER" id="PTHR30136:SF35">
    <property type="entry name" value="HTH-TYPE TRANSCRIPTIONAL REGULATOR RV1719"/>
    <property type="match status" value="1"/>
</dbReference>
<dbReference type="PROSITE" id="PS51078">
    <property type="entry name" value="ICLR_ED"/>
    <property type="match status" value="1"/>
</dbReference>
<dbReference type="Gene3D" id="3.30.450.40">
    <property type="match status" value="1"/>
</dbReference>
<proteinExistence type="predicted"/>
<dbReference type="InterPro" id="IPR036388">
    <property type="entry name" value="WH-like_DNA-bd_sf"/>
</dbReference>
<dbReference type="PANTHER" id="PTHR30136">
    <property type="entry name" value="HELIX-TURN-HELIX TRANSCRIPTIONAL REGULATOR, ICLR FAMILY"/>
    <property type="match status" value="1"/>
</dbReference>
<accession>A0ABN4YM96</accession>
<evidence type="ECO:0000313" key="6">
    <source>
        <dbReference type="EMBL" id="ARF14027.1"/>
    </source>
</evidence>
<keyword evidence="1" id="KW-0805">Transcription regulation</keyword>
<sequence>MSKKYWVPAIERADLILREISKHPNELRLIDLSKRLEINKSSLYSLLNTLETLGWIIKTTKDSYNLGPTLGTFNSMYLSQFNLIQSFYKEAQEAVSNIQEHIQLGTLEGNDVVYLGKVEAKTRVQLVTEPGMRFPAYASAVGKVQLINHTVEEIEDLFPVKTWDKKTEFTTSNIEELCSKVSLAKTKGYAVENQESALGFHCVAAPIYNFEKQIIAGISFTMPTNSWEDKFEAAKEEIIKLAANLSKLAGYQEVSKEAAIL</sequence>
<evidence type="ECO:0000259" key="5">
    <source>
        <dbReference type="PROSITE" id="PS51078"/>
    </source>
</evidence>
<dbReference type="PROSITE" id="PS51077">
    <property type="entry name" value="HTH_ICLR"/>
    <property type="match status" value="1"/>
</dbReference>
<evidence type="ECO:0000256" key="3">
    <source>
        <dbReference type="ARBA" id="ARBA00023163"/>
    </source>
</evidence>
<dbReference type="Pfam" id="PF01614">
    <property type="entry name" value="IclR_C"/>
    <property type="match status" value="1"/>
</dbReference>
<dbReference type="Pfam" id="PF09339">
    <property type="entry name" value="HTH_IclR"/>
    <property type="match status" value="1"/>
</dbReference>
<dbReference type="Proteomes" id="UP000192486">
    <property type="component" value="Chromosome"/>
</dbReference>
<name>A0ABN4YM96_SPOUR</name>
<dbReference type="InterPro" id="IPR029016">
    <property type="entry name" value="GAF-like_dom_sf"/>
</dbReference>
<evidence type="ECO:0000256" key="1">
    <source>
        <dbReference type="ARBA" id="ARBA00023015"/>
    </source>
</evidence>
<organism evidence="6 7">
    <name type="scientific">Sporosarcina ureae</name>
    <dbReference type="NCBI Taxonomy" id="1571"/>
    <lineage>
        <taxon>Bacteria</taxon>
        <taxon>Bacillati</taxon>
        <taxon>Bacillota</taxon>
        <taxon>Bacilli</taxon>
        <taxon>Bacillales</taxon>
        <taxon>Caryophanaceae</taxon>
        <taxon>Sporosarcina</taxon>
    </lineage>
</organism>
<reference evidence="6 7" key="1">
    <citation type="submission" date="2016-04" db="EMBL/GenBank/DDBJ databases">
        <title>Comparative Genomics and Epigenetics of Sporosarcina ureae.</title>
        <authorList>
            <person name="Oliver A.S."/>
            <person name="Cooper K.K."/>
        </authorList>
    </citation>
    <scope>NUCLEOTIDE SEQUENCE [LARGE SCALE GENOMIC DNA]</scope>
    <source>
        <strain evidence="6 7">S204</strain>
    </source>
</reference>
<gene>
    <name evidence="6" type="ORF">SporoS204_07640</name>
</gene>
<dbReference type="Gene3D" id="1.10.10.10">
    <property type="entry name" value="Winged helix-like DNA-binding domain superfamily/Winged helix DNA-binding domain"/>
    <property type="match status" value="1"/>
</dbReference>
<evidence type="ECO:0000259" key="4">
    <source>
        <dbReference type="PROSITE" id="PS51077"/>
    </source>
</evidence>
<keyword evidence="7" id="KW-1185">Reference proteome</keyword>
<dbReference type="InterPro" id="IPR036390">
    <property type="entry name" value="WH_DNA-bd_sf"/>
</dbReference>